<reference evidence="1 2" key="1">
    <citation type="journal article" date="2023" name="J. Hered.">
        <title>Chromosome-level genome of the wood stork (Mycteria americana) provides insight into avian chromosome evolution.</title>
        <authorList>
            <person name="Flamio R. Jr."/>
            <person name="Ramstad K.M."/>
        </authorList>
    </citation>
    <scope>NUCLEOTIDE SEQUENCE [LARGE SCALE GENOMIC DNA]</scope>
    <source>
        <strain evidence="1">JAX WOST 10</strain>
    </source>
</reference>
<evidence type="ECO:0000313" key="2">
    <source>
        <dbReference type="Proteomes" id="UP001333110"/>
    </source>
</evidence>
<dbReference type="AlphaFoldDB" id="A0AAN7RVI1"/>
<evidence type="ECO:0008006" key="3">
    <source>
        <dbReference type="Google" id="ProtNLM"/>
    </source>
</evidence>
<keyword evidence="2" id="KW-1185">Reference proteome</keyword>
<accession>A0AAN7RVI1</accession>
<proteinExistence type="predicted"/>
<protein>
    <recommendedName>
        <fullName evidence="3">Reverse transcriptase domain-containing protein</fullName>
    </recommendedName>
</protein>
<dbReference type="PANTHER" id="PTHR33332">
    <property type="entry name" value="REVERSE TRANSCRIPTASE DOMAIN-CONTAINING PROTEIN"/>
    <property type="match status" value="1"/>
</dbReference>
<dbReference type="Proteomes" id="UP001333110">
    <property type="component" value="Unassembled WGS sequence"/>
</dbReference>
<gene>
    <name evidence="1" type="ORF">QYF61_005908</name>
</gene>
<organism evidence="1 2">
    <name type="scientific">Mycteria americana</name>
    <name type="common">Wood stork</name>
    <dbReference type="NCBI Taxonomy" id="33587"/>
    <lineage>
        <taxon>Eukaryota</taxon>
        <taxon>Metazoa</taxon>
        <taxon>Chordata</taxon>
        <taxon>Craniata</taxon>
        <taxon>Vertebrata</taxon>
        <taxon>Euteleostomi</taxon>
        <taxon>Archelosauria</taxon>
        <taxon>Archosauria</taxon>
        <taxon>Dinosauria</taxon>
        <taxon>Saurischia</taxon>
        <taxon>Theropoda</taxon>
        <taxon>Coelurosauria</taxon>
        <taxon>Aves</taxon>
        <taxon>Neognathae</taxon>
        <taxon>Neoaves</taxon>
        <taxon>Aequornithes</taxon>
        <taxon>Ciconiiformes</taxon>
        <taxon>Ciconiidae</taxon>
        <taxon>Mycteria</taxon>
    </lineage>
</organism>
<dbReference type="EMBL" id="JAUNZN010000007">
    <property type="protein sequence ID" value="KAK4818105.1"/>
    <property type="molecule type" value="Genomic_DNA"/>
</dbReference>
<name>A0AAN7RVI1_MYCAM</name>
<comment type="caution">
    <text evidence="1">The sequence shown here is derived from an EMBL/GenBank/DDBJ whole genome shotgun (WGS) entry which is preliminary data.</text>
</comment>
<sequence>MISAGYRQSINTCGKRVTSSGGLECFINDGKLLRHQKKQLQHTSPGVRMPVAVCSGQGGQAMPAGTLQWPRLTRHVALLSQGTLPGNAQVPSPLQAVPRALPQASNLTFIAMGQNDSGRKRRGSLLPSHHLYVPLSLNLVHRYKLAKSNIGTALYNGTTLVSGHLTCRGFTQLLQPATAPHPQSSLHYHEMTITPLPLRSLELVLVHMRMYLAPWIKNILTQSFLLNTWLYQYLIFGATSGWQAVSSSAPQGSILFNVLFNVFINHLDAGVERTISKFADDTKLGGAADSLEGREALQRDLDRLDNQ</sequence>
<evidence type="ECO:0000313" key="1">
    <source>
        <dbReference type="EMBL" id="KAK4818105.1"/>
    </source>
</evidence>